<feature type="compositionally biased region" description="Pro residues" evidence="4">
    <location>
        <begin position="658"/>
        <end position="668"/>
    </location>
</feature>
<feature type="domain" description="Stealth protein CR4 conserved region 4" evidence="8">
    <location>
        <begin position="599"/>
        <end position="644"/>
    </location>
</feature>
<dbReference type="Pfam" id="PF17101">
    <property type="entry name" value="Stealth_CR1"/>
    <property type="match status" value="1"/>
</dbReference>
<reference evidence="9 10" key="1">
    <citation type="journal article" date="2019" name="Int. J. Syst. Evol. Microbiol.">
        <title>The Global Catalogue of Microorganisms (GCM) 10K type strain sequencing project: providing services to taxonomists for standard genome sequencing and annotation.</title>
        <authorList>
            <consortium name="The Broad Institute Genomics Platform"/>
            <consortium name="The Broad Institute Genome Sequencing Center for Infectious Disease"/>
            <person name="Wu L."/>
            <person name="Ma J."/>
        </authorList>
    </citation>
    <scope>NUCLEOTIDE SEQUENCE [LARGE SCALE GENOMIC DNA]</scope>
    <source>
        <strain evidence="9 10">JCM 15481</strain>
    </source>
</reference>
<gene>
    <name evidence="9" type="ORF">GCM10009802_47700</name>
</gene>
<dbReference type="InterPro" id="IPR031357">
    <property type="entry name" value="Stealth_CR3"/>
</dbReference>
<dbReference type="Proteomes" id="UP001500443">
    <property type="component" value="Unassembled WGS sequence"/>
</dbReference>
<evidence type="ECO:0000259" key="5">
    <source>
        <dbReference type="Pfam" id="PF11380"/>
    </source>
</evidence>
<evidence type="ECO:0000256" key="3">
    <source>
        <dbReference type="ARBA" id="ARBA00023169"/>
    </source>
</evidence>
<comment type="similarity">
    <text evidence="1">Belongs to the stealth family.</text>
</comment>
<accession>A0ABN2Z846</accession>
<feature type="compositionally biased region" description="Pro residues" evidence="4">
    <location>
        <begin position="29"/>
        <end position="42"/>
    </location>
</feature>
<dbReference type="Pfam" id="PF11380">
    <property type="entry name" value="Stealth_CR2"/>
    <property type="match status" value="1"/>
</dbReference>
<feature type="domain" description="Stealth protein CR3 conserved region 3" evidence="7">
    <location>
        <begin position="523"/>
        <end position="570"/>
    </location>
</feature>
<sequence>MTQTRSERPAAPPPASPVAGAGRPRPEPVRPGPSAPPTPHPPYAVDANGAQPGQPWLVSRYRRAVPHRVRALVGAAATPATRHRVQRALGAVSRRVPEPGQRAALRALRATGQLDRPDRRAVHHRGQTRLAVVLDSPTPLRARNENLLLVTGALDAAGVEYFAVRGYGSVSSAVAVPAPERARAVAALTALCAEHPGHVSHADRRRRPERRVRPASDPAAWEALAGTAVVRFSCYYTDRDGHTLLGAGYGCDVEFWAEEPDGESTPASGGRGAPGGTRLVAPRFNRVVESVPRDGTRVTAPGHLFTRFVLADSLGRAPDVRTRPELTVPLPDDLPFPVDAVYTWVDGADPAWRRRRAAAGGVPYHAQAANDARYLNRDELRYSLRSLHLYAPWIRHVYLVTDDQVPDWLDTGHPRLTVVDHRDIFSDPGVLPTFNSHAIESQLHHIDGLAEHFLYFNDDVFLGAPILPDRFFLPSGITRYFPSRALLPAGPPDADDVPVSLAGKNNRALLQERFGTYVTQKMKHTPHALRRSTLAEIEERFPERHRQTAASRFRSATDLSIPSAFHHYYAAGTGRAVPGQIPYDYFDLAHPDVAARLQRLLRRRDRNVFCLNDTLSGADDLTGQLTLVRPFLQAYFPGPGPFERSFPGPAESVSANPPESPPDSPSGR</sequence>
<evidence type="ECO:0000313" key="10">
    <source>
        <dbReference type="Proteomes" id="UP001500443"/>
    </source>
</evidence>
<proteinExistence type="inferred from homology"/>
<evidence type="ECO:0000313" key="9">
    <source>
        <dbReference type="EMBL" id="GAA2138281.1"/>
    </source>
</evidence>
<dbReference type="RefSeq" id="WP_344292049.1">
    <property type="nucleotide sequence ID" value="NZ_BAAAPF010000193.1"/>
</dbReference>
<dbReference type="EMBL" id="BAAAPF010000193">
    <property type="protein sequence ID" value="GAA2138281.1"/>
    <property type="molecule type" value="Genomic_DNA"/>
</dbReference>
<dbReference type="InterPro" id="IPR031356">
    <property type="entry name" value="Stealth_CR4"/>
</dbReference>
<name>A0ABN2Z846_9ACTN</name>
<feature type="region of interest" description="Disordered" evidence="4">
    <location>
        <begin position="1"/>
        <end position="54"/>
    </location>
</feature>
<evidence type="ECO:0000256" key="2">
    <source>
        <dbReference type="ARBA" id="ARBA00022679"/>
    </source>
</evidence>
<dbReference type="InterPro" id="IPR047141">
    <property type="entry name" value="Stealth"/>
</dbReference>
<evidence type="ECO:0000259" key="8">
    <source>
        <dbReference type="Pfam" id="PF17103"/>
    </source>
</evidence>
<dbReference type="PANTHER" id="PTHR24045">
    <property type="match status" value="1"/>
</dbReference>
<dbReference type="Pfam" id="PF17103">
    <property type="entry name" value="Stealth_CR4"/>
    <property type="match status" value="1"/>
</dbReference>
<dbReference type="PANTHER" id="PTHR24045:SF0">
    <property type="entry name" value="N-ACETYLGLUCOSAMINE-1-PHOSPHOTRANSFERASE SUBUNITS ALPHA_BETA"/>
    <property type="match status" value="1"/>
</dbReference>
<comment type="caution">
    <text evidence="9">The sequence shown here is derived from an EMBL/GenBank/DDBJ whole genome shotgun (WGS) entry which is preliminary data.</text>
</comment>
<dbReference type="InterPro" id="IPR031358">
    <property type="entry name" value="Stealth_CR1"/>
</dbReference>
<evidence type="ECO:0000259" key="6">
    <source>
        <dbReference type="Pfam" id="PF17101"/>
    </source>
</evidence>
<dbReference type="Pfam" id="PF17102">
    <property type="entry name" value="Stealth_CR3"/>
    <property type="match status" value="1"/>
</dbReference>
<protein>
    <submittedName>
        <fullName evidence="9">Stealth family protein</fullName>
    </submittedName>
</protein>
<feature type="domain" description="Stealth protein CR2 conserved region 2" evidence="5">
    <location>
        <begin position="373"/>
        <end position="477"/>
    </location>
</feature>
<organism evidence="9 10">
    <name type="scientific">Streptomyces synnematoformans</name>
    <dbReference type="NCBI Taxonomy" id="415721"/>
    <lineage>
        <taxon>Bacteria</taxon>
        <taxon>Bacillati</taxon>
        <taxon>Actinomycetota</taxon>
        <taxon>Actinomycetes</taxon>
        <taxon>Kitasatosporales</taxon>
        <taxon>Streptomycetaceae</taxon>
        <taxon>Streptomyces</taxon>
    </lineage>
</organism>
<evidence type="ECO:0000256" key="1">
    <source>
        <dbReference type="ARBA" id="ARBA00007583"/>
    </source>
</evidence>
<evidence type="ECO:0000256" key="4">
    <source>
        <dbReference type="SAM" id="MobiDB-lite"/>
    </source>
</evidence>
<evidence type="ECO:0000259" key="7">
    <source>
        <dbReference type="Pfam" id="PF17102"/>
    </source>
</evidence>
<dbReference type="InterPro" id="IPR021520">
    <property type="entry name" value="Stealth_CR2"/>
</dbReference>
<feature type="domain" description="Stealth protein CR1 conserved region 1" evidence="6">
    <location>
        <begin position="336"/>
        <end position="360"/>
    </location>
</feature>
<keyword evidence="10" id="KW-1185">Reference proteome</keyword>
<keyword evidence="2" id="KW-0808">Transferase</keyword>
<feature type="region of interest" description="Disordered" evidence="4">
    <location>
        <begin position="640"/>
        <end position="668"/>
    </location>
</feature>
<keyword evidence="3" id="KW-0270">Exopolysaccharide synthesis</keyword>